<dbReference type="PANTHER" id="PTHR43732">
    <property type="entry name" value="RIBOSE 5-PHOSPHATE ISOMERASE-RELATED"/>
    <property type="match status" value="1"/>
</dbReference>
<evidence type="ECO:0000256" key="4">
    <source>
        <dbReference type="PIRSR" id="PIRSR005384-2"/>
    </source>
</evidence>
<dbReference type="InterPro" id="IPR036569">
    <property type="entry name" value="RpiB_LacA_LacB_sf"/>
</dbReference>
<dbReference type="SUPFAM" id="SSF89623">
    <property type="entry name" value="Ribose/Galactose isomerase RpiB/AlsB"/>
    <property type="match status" value="1"/>
</dbReference>
<dbReference type="NCBIfam" id="TIGR01120">
    <property type="entry name" value="rpiB"/>
    <property type="match status" value="1"/>
</dbReference>
<name>A0A318ES01_9FIRM</name>
<dbReference type="GO" id="GO:0005975">
    <property type="term" value="P:carbohydrate metabolic process"/>
    <property type="evidence" value="ECO:0007669"/>
    <property type="project" value="InterPro"/>
</dbReference>
<evidence type="ECO:0000256" key="1">
    <source>
        <dbReference type="ARBA" id="ARBA00008754"/>
    </source>
</evidence>
<comment type="caution">
    <text evidence="5">The sequence shown here is derived from an EMBL/GenBank/DDBJ whole genome shotgun (WGS) entry which is preliminary data.</text>
</comment>
<dbReference type="GO" id="GO:0016861">
    <property type="term" value="F:intramolecular oxidoreductase activity, interconverting aldoses and ketoses"/>
    <property type="evidence" value="ECO:0007669"/>
    <property type="project" value="UniProtKB-ARBA"/>
</dbReference>
<evidence type="ECO:0000256" key="3">
    <source>
        <dbReference type="PIRSR" id="PIRSR005384-1"/>
    </source>
</evidence>
<evidence type="ECO:0000313" key="5">
    <source>
        <dbReference type="EMBL" id="PXV91013.1"/>
    </source>
</evidence>
<feature type="binding site" evidence="4">
    <location>
        <begin position="65"/>
        <end position="69"/>
    </location>
    <ligand>
        <name>D-ribulose 5-phosphate</name>
        <dbReference type="ChEBI" id="CHEBI:58121"/>
    </ligand>
</feature>
<dbReference type="Pfam" id="PF02502">
    <property type="entry name" value="LacAB_rpiB"/>
    <property type="match status" value="1"/>
</dbReference>
<dbReference type="InterPro" id="IPR004785">
    <property type="entry name" value="RpiB"/>
</dbReference>
<dbReference type="InterPro" id="IPR051812">
    <property type="entry name" value="SPI_LacAB/RpiB"/>
</dbReference>
<protein>
    <submittedName>
        <fullName evidence="5">Ribose 5-phosphate isomerase B</fullName>
    </submittedName>
</protein>
<proteinExistence type="inferred from homology"/>
<feature type="active site" description="Proton acceptor" evidence="3">
    <location>
        <position position="64"/>
    </location>
</feature>
<reference evidence="5 6" key="1">
    <citation type="submission" date="2018-05" db="EMBL/GenBank/DDBJ databases">
        <title>Genomic Encyclopedia of Type Strains, Phase IV (KMG-IV): sequencing the most valuable type-strain genomes for metagenomic binning, comparative biology and taxonomic classification.</title>
        <authorList>
            <person name="Goeker M."/>
        </authorList>
    </citation>
    <scope>NUCLEOTIDE SEQUENCE [LARGE SCALE GENOMIC DNA]</scope>
    <source>
        <strain evidence="5 6">DSM 28816</strain>
    </source>
</reference>
<dbReference type="NCBIfam" id="NF004051">
    <property type="entry name" value="PRK05571.1"/>
    <property type="match status" value="1"/>
</dbReference>
<dbReference type="Proteomes" id="UP000247523">
    <property type="component" value="Unassembled WGS sequence"/>
</dbReference>
<organism evidence="5 6">
    <name type="scientific">Lachnotalea glycerini</name>
    <dbReference type="NCBI Taxonomy" id="1763509"/>
    <lineage>
        <taxon>Bacteria</taxon>
        <taxon>Bacillati</taxon>
        <taxon>Bacillota</taxon>
        <taxon>Clostridia</taxon>
        <taxon>Lachnospirales</taxon>
        <taxon>Lachnospiraceae</taxon>
        <taxon>Lachnotalea</taxon>
    </lineage>
</organism>
<feature type="binding site" evidence="4">
    <location>
        <position position="136"/>
    </location>
    <ligand>
        <name>D-ribulose 5-phosphate</name>
        <dbReference type="ChEBI" id="CHEBI:58121"/>
    </ligand>
</feature>
<feature type="binding site" evidence="4">
    <location>
        <position position="132"/>
    </location>
    <ligand>
        <name>D-ribulose 5-phosphate</name>
        <dbReference type="ChEBI" id="CHEBI:58121"/>
    </ligand>
</feature>
<dbReference type="RefSeq" id="WP_110290963.1">
    <property type="nucleotide sequence ID" value="NZ_QICS01000004.1"/>
</dbReference>
<feature type="binding site" evidence="4">
    <location>
        <position position="108"/>
    </location>
    <ligand>
        <name>D-ribulose 5-phosphate</name>
        <dbReference type="ChEBI" id="CHEBI:58121"/>
    </ligand>
</feature>
<dbReference type="NCBIfam" id="TIGR00689">
    <property type="entry name" value="rpiB_lacA_lacB"/>
    <property type="match status" value="1"/>
</dbReference>
<feature type="active site" description="Proton donor" evidence="3">
    <location>
        <position position="97"/>
    </location>
</feature>
<keyword evidence="2 5" id="KW-0413">Isomerase</keyword>
<dbReference type="Gene3D" id="3.40.1400.10">
    <property type="entry name" value="Sugar-phosphate isomerase, RpiB/LacA/LacB"/>
    <property type="match status" value="1"/>
</dbReference>
<comment type="similarity">
    <text evidence="1">Belongs to the LacAB/RpiB family.</text>
</comment>
<feature type="binding site" evidence="4">
    <location>
        <begin position="7"/>
        <end position="8"/>
    </location>
    <ligand>
        <name>D-ribulose 5-phosphate</name>
        <dbReference type="ChEBI" id="CHEBI:58121"/>
    </ligand>
</feature>
<sequence>MIALGCDHGGFSLKQEIIAYLKEQNLEFKDYGCYNEEACDYPVYGKAVANAVVNKECDKGIIICGTGIGISITANKVKGIRAALCSDCFSAEATRLHNDANILAMGARAIGPGLAIKIVDTFLNTEFSGENRHKNRINQIED</sequence>
<evidence type="ECO:0000313" key="6">
    <source>
        <dbReference type="Proteomes" id="UP000247523"/>
    </source>
</evidence>
<dbReference type="PANTHER" id="PTHR43732:SF1">
    <property type="entry name" value="RIBOSE 5-PHOSPHATE ISOMERASE"/>
    <property type="match status" value="1"/>
</dbReference>
<dbReference type="PIRSF" id="PIRSF005384">
    <property type="entry name" value="RpiB_LacA_B"/>
    <property type="match status" value="1"/>
</dbReference>
<evidence type="ECO:0000256" key="2">
    <source>
        <dbReference type="ARBA" id="ARBA00023235"/>
    </source>
</evidence>
<accession>A0A318ES01</accession>
<dbReference type="AlphaFoldDB" id="A0A318ES01"/>
<dbReference type="EMBL" id="QICS01000004">
    <property type="protein sequence ID" value="PXV91013.1"/>
    <property type="molecule type" value="Genomic_DNA"/>
</dbReference>
<gene>
    <name evidence="5" type="ORF">C8E03_10420</name>
</gene>
<dbReference type="InterPro" id="IPR003500">
    <property type="entry name" value="RpiB_LacA_LacB"/>
</dbReference>
<feature type="binding site" evidence="4">
    <location>
        <position position="98"/>
    </location>
    <ligand>
        <name>D-ribulose 5-phosphate</name>
        <dbReference type="ChEBI" id="CHEBI:58121"/>
    </ligand>
</feature>